<gene>
    <name evidence="1" type="ORF">ACFSX5_09450</name>
</gene>
<evidence type="ECO:0000313" key="1">
    <source>
        <dbReference type="EMBL" id="MFD2648016.1"/>
    </source>
</evidence>
<protein>
    <recommendedName>
        <fullName evidence="3">HNH nuclease domain-containing protein</fullName>
    </recommendedName>
</protein>
<dbReference type="EMBL" id="JBHUNP010000001">
    <property type="protein sequence ID" value="MFD2648016.1"/>
    <property type="molecule type" value="Genomic_DNA"/>
</dbReference>
<dbReference type="Proteomes" id="UP001597521">
    <property type="component" value="Unassembled WGS sequence"/>
</dbReference>
<accession>A0ABW5QKM5</accession>
<name>A0ABW5QKM5_9HYPH</name>
<organism evidence="1 2">
    <name type="scientific">Devosia albogilva</name>
    <dbReference type="NCBI Taxonomy" id="429726"/>
    <lineage>
        <taxon>Bacteria</taxon>
        <taxon>Pseudomonadati</taxon>
        <taxon>Pseudomonadota</taxon>
        <taxon>Alphaproteobacteria</taxon>
        <taxon>Hyphomicrobiales</taxon>
        <taxon>Devosiaceae</taxon>
        <taxon>Devosia</taxon>
    </lineage>
</organism>
<evidence type="ECO:0000313" key="2">
    <source>
        <dbReference type="Proteomes" id="UP001597521"/>
    </source>
</evidence>
<reference evidence="2" key="1">
    <citation type="journal article" date="2019" name="Int. J. Syst. Evol. Microbiol.">
        <title>The Global Catalogue of Microorganisms (GCM) 10K type strain sequencing project: providing services to taxonomists for standard genome sequencing and annotation.</title>
        <authorList>
            <consortium name="The Broad Institute Genomics Platform"/>
            <consortium name="The Broad Institute Genome Sequencing Center for Infectious Disease"/>
            <person name="Wu L."/>
            <person name="Ma J."/>
        </authorList>
    </citation>
    <scope>NUCLEOTIDE SEQUENCE [LARGE SCALE GENOMIC DNA]</scope>
    <source>
        <strain evidence="2">CCM 7427</strain>
    </source>
</reference>
<comment type="caution">
    <text evidence="1">The sequence shown here is derived from an EMBL/GenBank/DDBJ whole genome shotgun (WGS) entry which is preliminary data.</text>
</comment>
<sequence length="136" mass="15311">MVAPDKPEGLGDNPQAGLYRLVLTAYGYRCALTGERFLPEGGLIHPHLEAVAIRPRDSGGPLAITNYLAVEEHAGRAFRAGHIVIADDYRILLPEPHRLQPALARRLGEKLFLPEETMFWPDREHLGFHRRLMQRG</sequence>
<evidence type="ECO:0008006" key="3">
    <source>
        <dbReference type="Google" id="ProtNLM"/>
    </source>
</evidence>
<dbReference type="RefSeq" id="WP_386833085.1">
    <property type="nucleotide sequence ID" value="NZ_JBHUNP010000001.1"/>
</dbReference>
<keyword evidence="2" id="KW-1185">Reference proteome</keyword>
<proteinExistence type="predicted"/>